<feature type="transmembrane region" description="Helical" evidence="6">
    <location>
        <begin position="482"/>
        <end position="501"/>
    </location>
</feature>
<dbReference type="PROSITE" id="PS50801">
    <property type="entry name" value="STAS"/>
    <property type="match status" value="1"/>
</dbReference>
<feature type="compositionally biased region" description="Polar residues" evidence="5">
    <location>
        <begin position="1"/>
        <end position="13"/>
    </location>
</feature>
<dbReference type="GO" id="GO:0016020">
    <property type="term" value="C:membrane"/>
    <property type="evidence" value="ECO:0007669"/>
    <property type="project" value="UniProtKB-SubCell"/>
</dbReference>
<dbReference type="STRING" id="741276.A0A2S5B347"/>
<keyword evidence="9" id="KW-1185">Reference proteome</keyword>
<feature type="transmembrane region" description="Helical" evidence="6">
    <location>
        <begin position="545"/>
        <end position="575"/>
    </location>
</feature>
<dbReference type="Gene3D" id="3.30.750.24">
    <property type="entry name" value="STAS domain"/>
    <property type="match status" value="1"/>
</dbReference>
<accession>A0A2S5B347</accession>
<feature type="compositionally biased region" description="Polar residues" evidence="5">
    <location>
        <begin position="23"/>
        <end position="40"/>
    </location>
</feature>
<feature type="transmembrane region" description="Helical" evidence="6">
    <location>
        <begin position="322"/>
        <end position="341"/>
    </location>
</feature>
<dbReference type="InterPro" id="IPR002645">
    <property type="entry name" value="STAS_dom"/>
</dbReference>
<comment type="caution">
    <text evidence="8">The sequence shown here is derived from an EMBL/GenBank/DDBJ whole genome shotgun (WGS) entry which is preliminary data.</text>
</comment>
<feature type="transmembrane region" description="Helical" evidence="6">
    <location>
        <begin position="267"/>
        <end position="289"/>
    </location>
</feature>
<dbReference type="OrthoDB" id="427213at2759"/>
<evidence type="ECO:0000256" key="6">
    <source>
        <dbReference type="SAM" id="Phobius"/>
    </source>
</evidence>
<dbReference type="InterPro" id="IPR036513">
    <property type="entry name" value="STAS_dom_sf"/>
</dbReference>
<evidence type="ECO:0000313" key="9">
    <source>
        <dbReference type="Proteomes" id="UP000237144"/>
    </source>
</evidence>
<evidence type="ECO:0000256" key="1">
    <source>
        <dbReference type="ARBA" id="ARBA00004141"/>
    </source>
</evidence>
<dbReference type="Pfam" id="PF00916">
    <property type="entry name" value="Sulfate_transp"/>
    <property type="match status" value="1"/>
</dbReference>
<evidence type="ECO:0000256" key="2">
    <source>
        <dbReference type="ARBA" id="ARBA00022692"/>
    </source>
</evidence>
<evidence type="ECO:0000259" key="7">
    <source>
        <dbReference type="PROSITE" id="PS50801"/>
    </source>
</evidence>
<keyword evidence="2 6" id="KW-0812">Transmembrane</keyword>
<dbReference type="InterPro" id="IPR001902">
    <property type="entry name" value="SLC26A/SulP_fam"/>
</dbReference>
<dbReference type="Pfam" id="PF01740">
    <property type="entry name" value="STAS"/>
    <property type="match status" value="1"/>
</dbReference>
<comment type="subcellular location">
    <subcellularLocation>
        <location evidence="1">Membrane</location>
        <topology evidence="1">Multi-pass membrane protein</topology>
    </subcellularLocation>
</comment>
<dbReference type="CDD" id="cd07042">
    <property type="entry name" value="STAS_SulP_like_sulfate_transporter"/>
    <property type="match status" value="1"/>
</dbReference>
<feature type="transmembrane region" description="Helical" evidence="6">
    <location>
        <begin position="508"/>
        <end position="525"/>
    </location>
</feature>
<sequence length="751" mass="81415">MPATPRTQSQQAITGELGRDSDSATANERSPLLPTSTAHNGPNGPHRRKAKSMPALKPDPASGSSTPKDGRPAAGSGSGGTPQSRQEVALASLPARLERAASVAQKREEAERNRTQWQVLSVKARYYIPVLQWLPQYTLKKFVRDVVAALTMTSVIAPQAMSYATSLVHANPVSGLFGASVPAMIYSVLGTCRQLSVGPEAALSLLTGEIIARFIEEEEHAHGRMSEGDKARFVAGLITLITFQSGLVTFLLGFFRLGFLDAVLSRALLRGFMTAVAITIFVAQLIPILGIEAGLTAEYGASSTFEQKVGYLIRHCGDAHRLTLLISLAGLVVLVSMRILKKVVASKRGAWRAFKYIPQVLLVVVVSTTCSHIFRWERSGVAVLGHVSAGSVKVQVPLWGWEDGRKWATKCLSTSTLIAVLGFLDSIVAAKDMASKYDYPISPNRELCALGFANLCNSLCSGSLMGYGSITRSRLAASTGATTQMASLLTGTFVMLVTYFLLQFLSPLPKCILATIVCVVVFSILEEAPEDVMFFWRMSAWTDGALMLLTFFLSLFVSVEVGITVSVALSMVLCIKHSTAMRIKILGRVPGTASFEPLDEDETDDGLFASLGEEVPGVLIVRIRDVALTFANTGPMKERLRRLERYGHGRHHPAEDPRRAEASVIIFDLGDVNEVDASALVILLELVEAYSVRSVLVYWTQCHQKVLARLREAGVIEKSGGDRFVQPTVFAALEELQETVQNAGQSQVEEV</sequence>
<dbReference type="AlphaFoldDB" id="A0A2S5B347"/>
<dbReference type="InterPro" id="IPR011547">
    <property type="entry name" value="SLC26A/SulP_dom"/>
</dbReference>
<dbReference type="GO" id="GO:0055085">
    <property type="term" value="P:transmembrane transport"/>
    <property type="evidence" value="ECO:0007669"/>
    <property type="project" value="InterPro"/>
</dbReference>
<dbReference type="PANTHER" id="PTHR11814">
    <property type="entry name" value="SULFATE TRANSPORTER"/>
    <property type="match status" value="1"/>
</dbReference>
<gene>
    <name evidence="8" type="ORF">BMF94_5485</name>
</gene>
<evidence type="ECO:0000256" key="5">
    <source>
        <dbReference type="SAM" id="MobiDB-lite"/>
    </source>
</evidence>
<evidence type="ECO:0000256" key="4">
    <source>
        <dbReference type="ARBA" id="ARBA00023136"/>
    </source>
</evidence>
<dbReference type="EMBL" id="PJQD01000085">
    <property type="protein sequence ID" value="POY71175.1"/>
    <property type="molecule type" value="Genomic_DNA"/>
</dbReference>
<feature type="domain" description="STAS" evidence="7">
    <location>
        <begin position="628"/>
        <end position="736"/>
    </location>
</feature>
<dbReference type="SUPFAM" id="SSF52091">
    <property type="entry name" value="SpoIIaa-like"/>
    <property type="match status" value="1"/>
</dbReference>
<protein>
    <recommendedName>
        <fullName evidence="7">STAS domain-containing protein</fullName>
    </recommendedName>
</protein>
<organism evidence="8 9">
    <name type="scientific">Rhodotorula taiwanensis</name>
    <dbReference type="NCBI Taxonomy" id="741276"/>
    <lineage>
        <taxon>Eukaryota</taxon>
        <taxon>Fungi</taxon>
        <taxon>Dikarya</taxon>
        <taxon>Basidiomycota</taxon>
        <taxon>Pucciniomycotina</taxon>
        <taxon>Microbotryomycetes</taxon>
        <taxon>Sporidiobolales</taxon>
        <taxon>Sporidiobolaceae</taxon>
        <taxon>Rhodotorula</taxon>
    </lineage>
</organism>
<keyword evidence="3 6" id="KW-1133">Transmembrane helix</keyword>
<dbReference type="Proteomes" id="UP000237144">
    <property type="component" value="Unassembled WGS sequence"/>
</dbReference>
<keyword evidence="4 6" id="KW-0472">Membrane</keyword>
<feature type="region of interest" description="Disordered" evidence="5">
    <location>
        <begin position="1"/>
        <end position="87"/>
    </location>
</feature>
<proteinExistence type="predicted"/>
<reference evidence="8 9" key="1">
    <citation type="journal article" date="2018" name="Front. Microbiol.">
        <title>Prospects for Fungal Bioremediation of Acidic Radioactive Waste Sites: Characterization and Genome Sequence of Rhodotorula taiwanensis MD1149.</title>
        <authorList>
            <person name="Tkavc R."/>
            <person name="Matrosova V.Y."/>
            <person name="Grichenko O.E."/>
            <person name="Gostincar C."/>
            <person name="Volpe R.P."/>
            <person name="Klimenkova P."/>
            <person name="Gaidamakova E.K."/>
            <person name="Zhou C.E."/>
            <person name="Stewart B.J."/>
            <person name="Lyman M.G."/>
            <person name="Malfatti S.A."/>
            <person name="Rubinfeld B."/>
            <person name="Courtot M."/>
            <person name="Singh J."/>
            <person name="Dalgard C.L."/>
            <person name="Hamilton T."/>
            <person name="Frey K.G."/>
            <person name="Gunde-Cimerman N."/>
            <person name="Dugan L."/>
            <person name="Daly M.J."/>
        </authorList>
    </citation>
    <scope>NUCLEOTIDE SEQUENCE [LARGE SCALE GENOMIC DNA]</scope>
    <source>
        <strain evidence="8 9">MD1149</strain>
    </source>
</reference>
<evidence type="ECO:0000313" key="8">
    <source>
        <dbReference type="EMBL" id="POY71175.1"/>
    </source>
</evidence>
<feature type="transmembrane region" description="Helical" evidence="6">
    <location>
        <begin position="233"/>
        <end position="255"/>
    </location>
</feature>
<evidence type="ECO:0000256" key="3">
    <source>
        <dbReference type="ARBA" id="ARBA00022989"/>
    </source>
</evidence>
<name>A0A2S5B347_9BASI</name>